<sequence length="207" mass="22315">MPAPIHLNEISANLRTQAERDNAVGAFSVLDWQGVVDDGKPRYQVIDQGEADDNFDHLSAALRRAEHLALAFDTDRLQSGGLSLSDAALLWEEHRDSLKHTQTSRSDFVLALVEGQGVLSRAEAAVIAQGLNDPRDSAVLGLSPREYDAALAGLRLLARELAAGRVAPDDNDIGQILTNGMEHPGLSAEQVHALADAWQAGERDIAR</sequence>
<keyword evidence="2" id="KW-1185">Reference proteome</keyword>
<dbReference type="Proteomes" id="UP001056685">
    <property type="component" value="Segment"/>
</dbReference>
<name>A0A9E7MQ68_9CAUD</name>
<reference evidence="1" key="1">
    <citation type="submission" date="2022-05" db="EMBL/GenBank/DDBJ databases">
        <authorList>
            <person name="Friedrich I."/>
            <person name="Poehlein A."/>
            <person name="Schneider D."/>
            <person name="Hertel R."/>
            <person name="Daniel R."/>
        </authorList>
    </citation>
    <scope>NUCLEOTIDE SEQUENCE</scope>
</reference>
<dbReference type="EMBL" id="ON529852">
    <property type="protein sequence ID" value="USN14384.1"/>
    <property type="molecule type" value="Genomic_DNA"/>
</dbReference>
<organism evidence="1 2">
    <name type="scientific">Brevundimonas phage vB_BpoS-Kabachok</name>
    <dbReference type="NCBI Taxonomy" id="2948600"/>
    <lineage>
        <taxon>Viruses</taxon>
        <taxon>Duplodnaviria</taxon>
        <taxon>Heunggongvirae</taxon>
        <taxon>Uroviricota</taxon>
        <taxon>Caudoviricetes</taxon>
        <taxon>Jeanschmidtviridae</taxon>
        <taxon>Marchewkavirus</taxon>
        <taxon>Marchewkavirus kabachok</taxon>
    </lineage>
</organism>
<evidence type="ECO:0000313" key="2">
    <source>
        <dbReference type="Proteomes" id="UP001056685"/>
    </source>
</evidence>
<accession>A0A9E7MQ68</accession>
<protein>
    <submittedName>
        <fullName evidence="1">Uncharacterized protein</fullName>
    </submittedName>
</protein>
<gene>
    <name evidence="1" type="ORF">KABACHOK_05710</name>
</gene>
<proteinExistence type="predicted"/>
<evidence type="ECO:0000313" key="1">
    <source>
        <dbReference type="EMBL" id="USN14384.1"/>
    </source>
</evidence>